<keyword evidence="4" id="KW-1185">Reference proteome</keyword>
<dbReference type="OrthoDB" id="274497at2"/>
<name>A0A5C6CL24_9BACT</name>
<protein>
    <recommendedName>
        <fullName evidence="2">Putative zinc-finger domain-containing protein</fullName>
    </recommendedName>
</protein>
<feature type="transmembrane region" description="Helical" evidence="1">
    <location>
        <begin position="36"/>
        <end position="57"/>
    </location>
</feature>
<keyword evidence="1" id="KW-1133">Transmembrane helix</keyword>
<dbReference type="AlphaFoldDB" id="A0A5C6CL24"/>
<dbReference type="EMBL" id="SJPT01000002">
    <property type="protein sequence ID" value="TWU25300.1"/>
    <property type="molecule type" value="Genomic_DNA"/>
</dbReference>
<reference evidence="3 4" key="1">
    <citation type="submission" date="2019-02" db="EMBL/GenBank/DDBJ databases">
        <title>Deep-cultivation of Planctomycetes and their phenomic and genomic characterization uncovers novel biology.</title>
        <authorList>
            <person name="Wiegand S."/>
            <person name="Jogler M."/>
            <person name="Boedeker C."/>
            <person name="Pinto D."/>
            <person name="Vollmers J."/>
            <person name="Rivas-Marin E."/>
            <person name="Kohn T."/>
            <person name="Peeters S.H."/>
            <person name="Heuer A."/>
            <person name="Rast P."/>
            <person name="Oberbeckmann S."/>
            <person name="Bunk B."/>
            <person name="Jeske O."/>
            <person name="Meyerdierks A."/>
            <person name="Storesund J.E."/>
            <person name="Kallscheuer N."/>
            <person name="Luecker S."/>
            <person name="Lage O.M."/>
            <person name="Pohl T."/>
            <person name="Merkel B.J."/>
            <person name="Hornburger P."/>
            <person name="Mueller R.-W."/>
            <person name="Bruemmer F."/>
            <person name="Labrenz M."/>
            <person name="Spormann A.M."/>
            <person name="Op Den Camp H."/>
            <person name="Overmann J."/>
            <person name="Amann R."/>
            <person name="Jetten M.S.M."/>
            <person name="Mascher T."/>
            <person name="Medema M.H."/>
            <person name="Devos D.P."/>
            <person name="Kaster A.-K."/>
            <person name="Ovreas L."/>
            <person name="Rohde M."/>
            <person name="Galperin M.Y."/>
            <person name="Jogler C."/>
        </authorList>
    </citation>
    <scope>NUCLEOTIDE SEQUENCE [LARGE SCALE GENOMIC DNA]</scope>
    <source>
        <strain evidence="3 4">Pla52o</strain>
    </source>
</reference>
<evidence type="ECO:0000256" key="1">
    <source>
        <dbReference type="SAM" id="Phobius"/>
    </source>
</evidence>
<dbReference type="Proteomes" id="UP000316304">
    <property type="component" value="Unassembled WGS sequence"/>
</dbReference>
<proteinExistence type="predicted"/>
<evidence type="ECO:0000259" key="2">
    <source>
        <dbReference type="Pfam" id="PF13490"/>
    </source>
</evidence>
<accession>A0A5C6CL24</accession>
<dbReference type="RefSeq" id="WP_146593946.1">
    <property type="nucleotide sequence ID" value="NZ_SJPT01000002.1"/>
</dbReference>
<evidence type="ECO:0000313" key="4">
    <source>
        <dbReference type="Proteomes" id="UP000316304"/>
    </source>
</evidence>
<dbReference type="Gene3D" id="1.10.10.1320">
    <property type="entry name" value="Anti-sigma factor, zinc-finger domain"/>
    <property type="match status" value="1"/>
</dbReference>
<sequence>MVRQNFEAHSDWDECTPGTIGVLQNRFNADRRRKSVARIGAPIVVMAALGMGVWNFAGSGIPPSHQEPLRECNFGGVTCSEVQASMQQFVMGQLKPDQRNAFTSHLQQCPACQAKMDAMKRAHMPFVDNNPLGNSPNVFQTHKTLLASNVD</sequence>
<feature type="domain" description="Putative zinc-finger" evidence="2">
    <location>
        <begin position="79"/>
        <end position="113"/>
    </location>
</feature>
<organism evidence="3 4">
    <name type="scientific">Novipirellula galeiformis</name>
    <dbReference type="NCBI Taxonomy" id="2528004"/>
    <lineage>
        <taxon>Bacteria</taxon>
        <taxon>Pseudomonadati</taxon>
        <taxon>Planctomycetota</taxon>
        <taxon>Planctomycetia</taxon>
        <taxon>Pirellulales</taxon>
        <taxon>Pirellulaceae</taxon>
        <taxon>Novipirellula</taxon>
    </lineage>
</organism>
<dbReference type="Pfam" id="PF13490">
    <property type="entry name" value="zf-HC2"/>
    <property type="match status" value="1"/>
</dbReference>
<evidence type="ECO:0000313" key="3">
    <source>
        <dbReference type="EMBL" id="TWU25300.1"/>
    </source>
</evidence>
<keyword evidence="1" id="KW-0472">Membrane</keyword>
<dbReference type="InterPro" id="IPR027383">
    <property type="entry name" value="Znf_put"/>
</dbReference>
<keyword evidence="1" id="KW-0812">Transmembrane</keyword>
<comment type="caution">
    <text evidence="3">The sequence shown here is derived from an EMBL/GenBank/DDBJ whole genome shotgun (WGS) entry which is preliminary data.</text>
</comment>
<gene>
    <name evidence="3" type="ORF">Pla52o_15990</name>
</gene>
<dbReference type="InterPro" id="IPR041916">
    <property type="entry name" value="Anti_sigma_zinc_sf"/>
</dbReference>